<dbReference type="AlphaFoldDB" id="D5G4Z1"/>
<reference evidence="2 3" key="1">
    <citation type="journal article" date="2010" name="Nature">
        <title>Perigord black truffle genome uncovers evolutionary origins and mechanisms of symbiosis.</title>
        <authorList>
            <person name="Martin F."/>
            <person name="Kohler A."/>
            <person name="Murat C."/>
            <person name="Balestrini R."/>
            <person name="Coutinho P.M."/>
            <person name="Jaillon O."/>
            <person name="Montanini B."/>
            <person name="Morin E."/>
            <person name="Noel B."/>
            <person name="Percudani R."/>
            <person name="Porcel B."/>
            <person name="Rubini A."/>
            <person name="Amicucci A."/>
            <person name="Amselem J."/>
            <person name="Anthouard V."/>
            <person name="Arcioni S."/>
            <person name="Artiguenave F."/>
            <person name="Aury J.M."/>
            <person name="Ballario P."/>
            <person name="Bolchi A."/>
            <person name="Brenna A."/>
            <person name="Brun A."/>
            <person name="Buee M."/>
            <person name="Cantarel B."/>
            <person name="Chevalier G."/>
            <person name="Couloux A."/>
            <person name="Da Silva C."/>
            <person name="Denoeud F."/>
            <person name="Duplessis S."/>
            <person name="Ghignone S."/>
            <person name="Hilselberger B."/>
            <person name="Iotti M."/>
            <person name="Marcais B."/>
            <person name="Mello A."/>
            <person name="Miranda M."/>
            <person name="Pacioni G."/>
            <person name="Quesneville H."/>
            <person name="Riccioni C."/>
            <person name="Ruotolo R."/>
            <person name="Splivallo R."/>
            <person name="Stocchi V."/>
            <person name="Tisserant E."/>
            <person name="Viscomi A.R."/>
            <person name="Zambonelli A."/>
            <person name="Zampieri E."/>
            <person name="Henrissat B."/>
            <person name="Lebrun M.H."/>
            <person name="Paolocci F."/>
            <person name="Bonfante P."/>
            <person name="Ottonello S."/>
            <person name="Wincker P."/>
        </authorList>
    </citation>
    <scope>NUCLEOTIDE SEQUENCE [LARGE SCALE GENOMIC DNA]</scope>
    <source>
        <strain evidence="2 3">Mel28</strain>
    </source>
</reference>
<feature type="region of interest" description="Disordered" evidence="1">
    <location>
        <begin position="1"/>
        <end position="20"/>
    </location>
</feature>
<dbReference type="RefSeq" id="XP_002835427.1">
    <property type="nucleotide sequence ID" value="XM_002835381.1"/>
</dbReference>
<organism evidence="2 3">
    <name type="scientific">Tuber melanosporum (strain Mel28)</name>
    <name type="common">Perigord black truffle</name>
    <dbReference type="NCBI Taxonomy" id="656061"/>
    <lineage>
        <taxon>Eukaryota</taxon>
        <taxon>Fungi</taxon>
        <taxon>Dikarya</taxon>
        <taxon>Ascomycota</taxon>
        <taxon>Pezizomycotina</taxon>
        <taxon>Pezizomycetes</taxon>
        <taxon>Pezizales</taxon>
        <taxon>Tuberaceae</taxon>
        <taxon>Tuber</taxon>
    </lineage>
</organism>
<name>D5G4Z1_TUBMM</name>
<dbReference type="HOGENOM" id="CLU_2814273_0_0_1"/>
<dbReference type="Proteomes" id="UP000006911">
    <property type="component" value="Unassembled WGS sequence"/>
</dbReference>
<dbReference type="KEGG" id="tml:GSTUM_00000165001"/>
<dbReference type="GeneID" id="9183066"/>
<proteinExistence type="predicted"/>
<accession>D5G4Z1</accession>
<sequence length="67" mass="7542">MMLEFGSISSSSSSSNSDYSYGTVGVIAVCLLVVKEEDWYYRRGVDDSWILDGGIIRYAPDRCKYET</sequence>
<evidence type="ECO:0000313" key="2">
    <source>
        <dbReference type="EMBL" id="CAZ79584.1"/>
    </source>
</evidence>
<dbReference type="EMBL" id="FN429993">
    <property type="protein sequence ID" value="CAZ79584.1"/>
    <property type="molecule type" value="Genomic_DNA"/>
</dbReference>
<protein>
    <submittedName>
        <fullName evidence="2">(Perigord truffle) hypothetical protein</fullName>
    </submittedName>
</protein>
<keyword evidence="3" id="KW-1185">Reference proteome</keyword>
<evidence type="ECO:0000256" key="1">
    <source>
        <dbReference type="SAM" id="MobiDB-lite"/>
    </source>
</evidence>
<gene>
    <name evidence="2" type="ORF">GSTUM_00000165001</name>
</gene>
<dbReference type="InParanoid" id="D5G4Z1"/>
<evidence type="ECO:0000313" key="3">
    <source>
        <dbReference type="Proteomes" id="UP000006911"/>
    </source>
</evidence>
<feature type="compositionally biased region" description="Low complexity" evidence="1">
    <location>
        <begin position="7"/>
        <end position="20"/>
    </location>
</feature>